<dbReference type="SUPFAM" id="SSF50494">
    <property type="entry name" value="Trypsin-like serine proteases"/>
    <property type="match status" value="1"/>
</dbReference>
<keyword evidence="4" id="KW-0812">Transmembrane</keyword>
<feature type="compositionally biased region" description="Polar residues" evidence="3">
    <location>
        <begin position="437"/>
        <end position="449"/>
    </location>
</feature>
<feature type="compositionally biased region" description="Low complexity" evidence="3">
    <location>
        <begin position="330"/>
        <end position="345"/>
    </location>
</feature>
<dbReference type="GO" id="GO:0008233">
    <property type="term" value="F:peptidase activity"/>
    <property type="evidence" value="ECO:0007669"/>
    <property type="project" value="UniProtKB-KW"/>
</dbReference>
<keyword evidence="2" id="KW-0378">Hydrolase</keyword>
<reference evidence="5" key="1">
    <citation type="submission" date="2020-02" db="EMBL/GenBank/DDBJ databases">
        <title>Comparative analysis of RNA virome composition in rabbits and associated ectoparasites.</title>
        <authorList>
            <person name="Mahar J.E."/>
            <person name="Shi M."/>
            <person name="Hall R.N."/>
            <person name="Strive T."/>
            <person name="Holmes E.C."/>
        </authorList>
    </citation>
    <scope>NUCLEOTIDE SEQUENCE</scope>
    <source>
        <strain evidence="5">GUNF_DN26588-21</strain>
    </source>
</reference>
<dbReference type="EMBL" id="MT129764">
    <property type="protein sequence ID" value="QIJ70121.1"/>
    <property type="molecule type" value="Genomic_RNA"/>
</dbReference>
<proteinExistence type="predicted"/>
<organism evidence="5">
    <name type="scientific">Mlepnos solemo-like virus</name>
    <dbReference type="NCBI Taxonomy" id="2716737"/>
    <lineage>
        <taxon>Viruses</taxon>
        <taxon>Riboviria</taxon>
        <taxon>Orthornavirae</taxon>
        <taxon>Pisuviricota</taxon>
        <taxon>Pisoniviricetes</taxon>
        <taxon>Sobelivirales</taxon>
        <taxon>Solemoviridae</taxon>
    </lineage>
</organism>
<evidence type="ECO:0000313" key="5">
    <source>
        <dbReference type="EMBL" id="QIJ70121.1"/>
    </source>
</evidence>
<feature type="region of interest" description="Disordered" evidence="3">
    <location>
        <begin position="288"/>
        <end position="386"/>
    </location>
</feature>
<accession>A0A6G7PS85</accession>
<dbReference type="GO" id="GO:0006508">
    <property type="term" value="P:proteolysis"/>
    <property type="evidence" value="ECO:0007669"/>
    <property type="project" value="UniProtKB-KW"/>
</dbReference>
<feature type="transmembrane region" description="Helical" evidence="4">
    <location>
        <begin position="7"/>
        <end position="31"/>
    </location>
</feature>
<feature type="compositionally biased region" description="Basic residues" evidence="3">
    <location>
        <begin position="298"/>
        <end position="313"/>
    </location>
</feature>
<evidence type="ECO:0000256" key="4">
    <source>
        <dbReference type="SAM" id="Phobius"/>
    </source>
</evidence>
<name>A0A6G7PS85_9VIRU</name>
<protein>
    <submittedName>
        <fullName evidence="5">Uncharacterized protein</fullName>
    </submittedName>
</protein>
<evidence type="ECO:0000256" key="3">
    <source>
        <dbReference type="SAM" id="MobiDB-lite"/>
    </source>
</evidence>
<feature type="region of interest" description="Disordered" evidence="3">
    <location>
        <begin position="421"/>
        <end position="452"/>
    </location>
</feature>
<feature type="compositionally biased region" description="Low complexity" evidence="3">
    <location>
        <begin position="372"/>
        <end position="381"/>
    </location>
</feature>
<feature type="compositionally biased region" description="Basic and acidic residues" evidence="3">
    <location>
        <begin position="288"/>
        <end position="297"/>
    </location>
</feature>
<evidence type="ECO:0000256" key="2">
    <source>
        <dbReference type="ARBA" id="ARBA00022801"/>
    </source>
</evidence>
<keyword evidence="4" id="KW-0472">Membrane</keyword>
<dbReference type="Gene3D" id="2.40.10.10">
    <property type="entry name" value="Trypsin-like serine proteases"/>
    <property type="match status" value="1"/>
</dbReference>
<sequence>MFAAEEITVLLALLILVALLSLLFTIWVMIWRWNVERQRTAEVLVRPESTRAGSPFCKADLITGTFAVYGVFENRKDKVYMGNGFVYEGYLITCTHVLADIKRFYGNPWLCYYEKNDFSRKMMYDLKDLEWQEILPDVSIAMKPNKLMMPNAKIGPVHGPIYGRVVATHGDNNASYGLLTPTSDKVFGSLEYTGSTRDGFSGSVYAWNDTILGMHSSGGGVNRGVAAKYIAANLFRFENSDRELLKRMFTSGEEYQWQLKTPDEIQVYYRGEFYMFDRQDFDEMYEEHGHWDDEDRPRKGKNKSRKARKHGRRHKEEVIYESARLPQPDLTPSSTGSSDSESSTDSMEDFLPRSLLQDTSPNLVLRDTGCPAQSTSATQTSDSIQRDMDGLKRTVQQLNDRLQSSSNTEKELRDLIENLRKENERLRSAGPSKETRSPSMPQDSTTSTTKFDEPYARWIQEVQQVWESLSPIQQLAMRSDGMVFVIHLLQTLQPSLSMSRRGLIACVQKITTDPILQLSAKDRNHLNGCVGAVMHQMRQPTSSSSSKMSPTKIPKLLKAAIDLYPVSHLLTKSLIRSSSDATSNPQ</sequence>
<keyword evidence="1" id="KW-0645">Protease</keyword>
<dbReference type="InterPro" id="IPR009003">
    <property type="entry name" value="Peptidase_S1_PA"/>
</dbReference>
<keyword evidence="4" id="KW-1133">Transmembrane helix</keyword>
<evidence type="ECO:0000256" key="1">
    <source>
        <dbReference type="ARBA" id="ARBA00022670"/>
    </source>
</evidence>
<dbReference type="InterPro" id="IPR043504">
    <property type="entry name" value="Peptidase_S1_PA_chymotrypsin"/>
</dbReference>